<organism evidence="1 2">
    <name type="scientific">Paenimyroides tangerinum</name>
    <dbReference type="NCBI Taxonomy" id="2488728"/>
    <lineage>
        <taxon>Bacteria</taxon>
        <taxon>Pseudomonadati</taxon>
        <taxon>Bacteroidota</taxon>
        <taxon>Flavobacteriia</taxon>
        <taxon>Flavobacteriales</taxon>
        <taxon>Flavobacteriaceae</taxon>
        <taxon>Paenimyroides</taxon>
    </lineage>
</organism>
<evidence type="ECO:0000313" key="2">
    <source>
        <dbReference type="Proteomes" id="UP000275719"/>
    </source>
</evidence>
<dbReference type="EMBL" id="RQVQ01000008">
    <property type="protein sequence ID" value="RRJ91880.1"/>
    <property type="molecule type" value="Genomic_DNA"/>
</dbReference>
<dbReference type="AlphaFoldDB" id="A0A3P3WA63"/>
<evidence type="ECO:0008006" key="3">
    <source>
        <dbReference type="Google" id="ProtNLM"/>
    </source>
</evidence>
<name>A0A3P3WA63_9FLAO</name>
<comment type="caution">
    <text evidence="1">The sequence shown here is derived from an EMBL/GenBank/DDBJ whole genome shotgun (WGS) entry which is preliminary data.</text>
</comment>
<protein>
    <recommendedName>
        <fullName evidence="3">Lipoprotein</fullName>
    </recommendedName>
</protein>
<dbReference type="Proteomes" id="UP000275719">
    <property type="component" value="Unassembled WGS sequence"/>
</dbReference>
<dbReference type="PROSITE" id="PS51257">
    <property type="entry name" value="PROKAR_LIPOPROTEIN"/>
    <property type="match status" value="1"/>
</dbReference>
<evidence type="ECO:0000313" key="1">
    <source>
        <dbReference type="EMBL" id="RRJ91880.1"/>
    </source>
</evidence>
<accession>A0A3P3WA63</accession>
<keyword evidence="2" id="KW-1185">Reference proteome</keyword>
<sequence length="156" mass="18508">MKKNIVLKLLIISFFLSSCNLEKKNSYTGYALLSYITNSDFKTLRIIMLSEYDANQNVENYLAKHSTLNGILISVKSDNPSYFKILKNAELKKHKVYDSFTLVKIDFEIENVDQKWIREEESILYNFEKKNKFKYVLYSNFKENVNMLNIQEIIYL</sequence>
<gene>
    <name evidence="1" type="ORF">EG240_04800</name>
</gene>
<proteinExistence type="predicted"/>
<reference evidence="1 2" key="1">
    <citation type="submission" date="2018-11" db="EMBL/GenBank/DDBJ databases">
        <title>Flavobacterium sp. nov., YIM 102701-2 draft genome.</title>
        <authorList>
            <person name="Li G."/>
            <person name="Jiang Y."/>
        </authorList>
    </citation>
    <scope>NUCLEOTIDE SEQUENCE [LARGE SCALE GENOMIC DNA]</scope>
    <source>
        <strain evidence="1 2">YIM 102701-2</strain>
    </source>
</reference>
<dbReference type="RefSeq" id="WP_125017990.1">
    <property type="nucleotide sequence ID" value="NZ_RQVQ01000008.1"/>
</dbReference>